<sequence length="262" mass="27200">MFLLLALLPVAFAREAFIVGGTTTDPADWNWQGSLQFASSGSHTCGCVVGSTNYIITAAHCVGSAASSYQVELGVINRGSSTPGAPEMYSLAAITRNPDYSGSCGSSGCYPNDIAVMQTSSSINLGNAFIETIGLDDGAETVGQECYITGWGRTCGSCALPAALQEAEIDVISHADCDSYWGSSYNGAVHVCVFDNANQEKGACNGDSGGPLVCRASAADAYTLVGITSWGRTGCLTTFPSAYVRVSTYTDWLCSNSNGELC</sequence>
<evidence type="ECO:0000313" key="7">
    <source>
        <dbReference type="EMBL" id="AKV16218.1"/>
    </source>
</evidence>
<dbReference type="GO" id="GO:0004252">
    <property type="term" value="F:serine-type endopeptidase activity"/>
    <property type="evidence" value="ECO:0007669"/>
    <property type="project" value="InterPro"/>
</dbReference>
<keyword evidence="1 5" id="KW-0645">Protease</keyword>
<dbReference type="GO" id="GO:0006508">
    <property type="term" value="P:proteolysis"/>
    <property type="evidence" value="ECO:0007669"/>
    <property type="project" value="UniProtKB-KW"/>
</dbReference>
<dbReference type="AlphaFoldDB" id="A0A0K1R030"/>
<evidence type="ECO:0000256" key="5">
    <source>
        <dbReference type="RuleBase" id="RU363034"/>
    </source>
</evidence>
<dbReference type="PRINTS" id="PR00722">
    <property type="entry name" value="CHYMOTRYPSIN"/>
</dbReference>
<dbReference type="PANTHER" id="PTHR24252:SF11">
    <property type="entry name" value="ATRIAL NATRIURETIC PEPTIDE-CONVERTING ENZYME ISOFORM X1"/>
    <property type="match status" value="1"/>
</dbReference>
<dbReference type="PANTHER" id="PTHR24252">
    <property type="entry name" value="ACROSIN-RELATED"/>
    <property type="match status" value="1"/>
</dbReference>
<dbReference type="InterPro" id="IPR001314">
    <property type="entry name" value="Peptidase_S1A"/>
</dbReference>
<dbReference type="InterPro" id="IPR009003">
    <property type="entry name" value="Peptidase_S1_PA"/>
</dbReference>
<dbReference type="InterPro" id="IPR043504">
    <property type="entry name" value="Peptidase_S1_PA_chymotrypsin"/>
</dbReference>
<dbReference type="Gene3D" id="2.40.10.10">
    <property type="entry name" value="Trypsin-like serine proteases"/>
    <property type="match status" value="1"/>
</dbReference>
<dbReference type="EMBL" id="KT372103">
    <property type="protein sequence ID" value="AKV16218.1"/>
    <property type="molecule type" value="mRNA"/>
</dbReference>
<dbReference type="InterPro" id="IPR001254">
    <property type="entry name" value="Trypsin_dom"/>
</dbReference>
<protein>
    <submittedName>
        <fullName evidence="7">Putative trypsin-like serine protease</fullName>
    </submittedName>
</protein>
<reference evidence="7" key="1">
    <citation type="submission" date="2015-07" db="EMBL/GenBank/DDBJ databases">
        <title>MeaNS - Measles Nucleotide Surveillance Program.</title>
        <authorList>
            <person name="Tran T."/>
            <person name="Druce J."/>
        </authorList>
    </citation>
    <scope>NUCLEOTIDE SEQUENCE</scope>
</reference>
<dbReference type="PROSITE" id="PS50240">
    <property type="entry name" value="TRYPSIN_DOM"/>
    <property type="match status" value="1"/>
</dbReference>
<dbReference type="InterPro" id="IPR033116">
    <property type="entry name" value="TRYPSIN_SER"/>
</dbReference>
<dbReference type="PROSITE" id="PS00135">
    <property type="entry name" value="TRYPSIN_SER"/>
    <property type="match status" value="1"/>
</dbReference>
<evidence type="ECO:0000256" key="1">
    <source>
        <dbReference type="ARBA" id="ARBA00022670"/>
    </source>
</evidence>
<organism evidence="7">
    <name type="scientific">Phragmatopoma lapidosa</name>
    <dbReference type="NCBI Taxonomy" id="341668"/>
    <lineage>
        <taxon>Eukaryota</taxon>
        <taxon>Metazoa</taxon>
        <taxon>Spiralia</taxon>
        <taxon>Lophotrochozoa</taxon>
        <taxon>Annelida</taxon>
        <taxon>Polychaeta</taxon>
        <taxon>Sedentaria</taxon>
        <taxon>Canalipalpata</taxon>
        <taxon>Sabellida</taxon>
        <taxon>Sabellariidae</taxon>
        <taxon>Phragmatopoma</taxon>
    </lineage>
</organism>
<dbReference type="SUPFAM" id="SSF50494">
    <property type="entry name" value="Trypsin-like serine proteases"/>
    <property type="match status" value="1"/>
</dbReference>
<dbReference type="PROSITE" id="PS00134">
    <property type="entry name" value="TRYPSIN_HIS"/>
    <property type="match status" value="1"/>
</dbReference>
<keyword evidence="4" id="KW-1015">Disulfide bond</keyword>
<evidence type="ECO:0000256" key="3">
    <source>
        <dbReference type="ARBA" id="ARBA00022825"/>
    </source>
</evidence>
<dbReference type="SMART" id="SM00020">
    <property type="entry name" value="Tryp_SPc"/>
    <property type="match status" value="1"/>
</dbReference>
<dbReference type="CDD" id="cd00190">
    <property type="entry name" value="Tryp_SPc"/>
    <property type="match status" value="1"/>
</dbReference>
<name>A0A0K1R030_9ANNE</name>
<dbReference type="InterPro" id="IPR018114">
    <property type="entry name" value="TRYPSIN_HIS"/>
</dbReference>
<evidence type="ECO:0000259" key="6">
    <source>
        <dbReference type="PROSITE" id="PS50240"/>
    </source>
</evidence>
<dbReference type="Pfam" id="PF00089">
    <property type="entry name" value="Trypsin"/>
    <property type="match status" value="1"/>
</dbReference>
<evidence type="ECO:0000256" key="4">
    <source>
        <dbReference type="ARBA" id="ARBA00023157"/>
    </source>
</evidence>
<dbReference type="FunFam" id="2.40.10.10:FF:000036">
    <property type="entry name" value="Trypsin beta"/>
    <property type="match status" value="1"/>
</dbReference>
<evidence type="ECO:0000256" key="2">
    <source>
        <dbReference type="ARBA" id="ARBA00022801"/>
    </source>
</evidence>
<accession>A0A0K1R030</accession>
<keyword evidence="2 5" id="KW-0378">Hydrolase</keyword>
<keyword evidence="3 5" id="KW-0720">Serine protease</keyword>
<feature type="domain" description="Peptidase S1" evidence="6">
    <location>
        <begin position="18"/>
        <end position="258"/>
    </location>
</feature>
<proteinExistence type="evidence at transcript level"/>